<dbReference type="InterPro" id="IPR043128">
    <property type="entry name" value="Rev_trsase/Diguanyl_cyclase"/>
</dbReference>
<dbReference type="InterPro" id="IPR029787">
    <property type="entry name" value="Nucleotide_cyclase"/>
</dbReference>
<dbReference type="SUPFAM" id="SSF55073">
    <property type="entry name" value="Nucleotide cyclase"/>
    <property type="match status" value="1"/>
</dbReference>
<reference evidence="4 5" key="1">
    <citation type="submission" date="2019-06" db="EMBL/GenBank/DDBJ databases">
        <title>The genome of Shewanella sp. SM1901.</title>
        <authorList>
            <person name="Cha Q."/>
        </authorList>
    </citation>
    <scope>NUCLEOTIDE SEQUENCE [LARGE SCALE GENOMIC DNA]</scope>
    <source>
        <strain evidence="4 5">SM1901</strain>
    </source>
</reference>
<feature type="domain" description="EAL" evidence="2">
    <location>
        <begin position="396"/>
        <end position="646"/>
    </location>
</feature>
<dbReference type="CDD" id="cd01948">
    <property type="entry name" value="EAL"/>
    <property type="match status" value="1"/>
</dbReference>
<evidence type="ECO:0000259" key="3">
    <source>
        <dbReference type="PROSITE" id="PS50887"/>
    </source>
</evidence>
<dbReference type="InterPro" id="IPR001633">
    <property type="entry name" value="EAL_dom"/>
</dbReference>
<evidence type="ECO:0000313" key="5">
    <source>
        <dbReference type="Proteomes" id="UP000319809"/>
    </source>
</evidence>
<sequence length="660" mass="74146">MLTVYMLMTAQADPQILNDHLKLLYRSAIPGIAVTIVASAGLAFGFENHSATNDKLLWWLCLSGLILLRSFDTFFWLKRANKGILGSQNDLYRYSAGAILTACFWAFFCLFFYNKLSIEELFSTLVIVSAMAGGAATILSGNKLVSQTYTLLLLAPFSIQMIVGGNPAHQMLGYLGLAYAFVMFSIAKTAANFTEHSIKLRNEHNQLLKSMEQQVIQRTQKIIELSQHDPLTHLLNRRAFIENANHQFTQIKYDINYAIFFLDLDGFKQANDNFGHNVGDEVLIEVAKRIKQACQHDEIICRWGGDEFIIMAHQTSHYRFEELAIILKKCINIPILTSQHVIDMDCSIGIAMYPEHGQSISDLISLADLSMYSRKEGGSGDYVMFSSQLKQKIKYEIHLSKGIAQAVSDKLLHLVFQPIIESSTGNIACVEALLRWDFEGALISPEVFIPLAEKNGAIKEIGYWVIEESMRKLSALHELNQGLKISINVSIIQFEDINFVNKVHNIVNQHNINPRDVHIEITESLFSKDKLKLINMVKGLQALGFMISIDDFGTGYSSLSVIQDLDINFVKIDRSFITNLQINGIDIVKAVMVMSHGLGYQVIAEGVENQQQATTLTTLGIHYLQGYLFDKPLEFEVLKQRLLSRPDEQDSPALLSSANS</sequence>
<keyword evidence="5" id="KW-1185">Reference proteome</keyword>
<dbReference type="Gene3D" id="3.20.20.450">
    <property type="entry name" value="EAL domain"/>
    <property type="match status" value="1"/>
</dbReference>
<keyword evidence="1" id="KW-1133">Transmembrane helix</keyword>
<dbReference type="InterPro" id="IPR050706">
    <property type="entry name" value="Cyclic-di-GMP_PDE-like"/>
</dbReference>
<feature type="transmembrane region" description="Helical" evidence="1">
    <location>
        <begin position="148"/>
        <end position="165"/>
    </location>
</feature>
<feature type="transmembrane region" description="Helical" evidence="1">
    <location>
        <begin position="23"/>
        <end position="44"/>
    </location>
</feature>
<dbReference type="GO" id="GO:0071111">
    <property type="term" value="F:cyclic-guanylate-specific phosphodiesterase activity"/>
    <property type="evidence" value="ECO:0007669"/>
    <property type="project" value="InterPro"/>
</dbReference>
<organism evidence="4 5">
    <name type="scientific">Shewanella polaris</name>
    <dbReference type="NCBI Taxonomy" id="2588449"/>
    <lineage>
        <taxon>Bacteria</taxon>
        <taxon>Pseudomonadati</taxon>
        <taxon>Pseudomonadota</taxon>
        <taxon>Gammaproteobacteria</taxon>
        <taxon>Alteromonadales</taxon>
        <taxon>Shewanellaceae</taxon>
        <taxon>Shewanella</taxon>
    </lineage>
</organism>
<feature type="transmembrane region" description="Helical" evidence="1">
    <location>
        <begin position="122"/>
        <end position="141"/>
    </location>
</feature>
<dbReference type="CDD" id="cd01949">
    <property type="entry name" value="GGDEF"/>
    <property type="match status" value="1"/>
</dbReference>
<proteinExistence type="predicted"/>
<dbReference type="SMART" id="SM00052">
    <property type="entry name" value="EAL"/>
    <property type="match status" value="1"/>
</dbReference>
<feature type="domain" description="GGDEF" evidence="3">
    <location>
        <begin position="255"/>
        <end position="387"/>
    </location>
</feature>
<dbReference type="KEGG" id="spol:FH971_18220"/>
<accession>A0A4Y5YJL8</accession>
<dbReference type="EMBL" id="CP041036">
    <property type="protein sequence ID" value="QDE32726.1"/>
    <property type="molecule type" value="Genomic_DNA"/>
</dbReference>
<name>A0A4Y5YJL8_9GAMM</name>
<gene>
    <name evidence="4" type="ORF">FH971_18220</name>
</gene>
<dbReference type="PROSITE" id="PS50887">
    <property type="entry name" value="GGDEF"/>
    <property type="match status" value="1"/>
</dbReference>
<dbReference type="AlphaFoldDB" id="A0A4Y5YJL8"/>
<dbReference type="Proteomes" id="UP000319809">
    <property type="component" value="Chromosome"/>
</dbReference>
<feature type="transmembrane region" description="Helical" evidence="1">
    <location>
        <begin position="56"/>
        <end position="77"/>
    </location>
</feature>
<dbReference type="InterPro" id="IPR035919">
    <property type="entry name" value="EAL_sf"/>
</dbReference>
<protein>
    <submittedName>
        <fullName evidence="4">EAL domain-containing protein</fullName>
    </submittedName>
</protein>
<keyword evidence="1" id="KW-0472">Membrane</keyword>
<dbReference type="Pfam" id="PF00990">
    <property type="entry name" value="GGDEF"/>
    <property type="match status" value="1"/>
</dbReference>
<dbReference type="SMART" id="SM00267">
    <property type="entry name" value="GGDEF"/>
    <property type="match status" value="1"/>
</dbReference>
<keyword evidence="1" id="KW-0812">Transmembrane</keyword>
<dbReference type="PANTHER" id="PTHR33121">
    <property type="entry name" value="CYCLIC DI-GMP PHOSPHODIESTERASE PDEF"/>
    <property type="match status" value="1"/>
</dbReference>
<dbReference type="PROSITE" id="PS50883">
    <property type="entry name" value="EAL"/>
    <property type="match status" value="1"/>
</dbReference>
<dbReference type="PANTHER" id="PTHR33121:SF71">
    <property type="entry name" value="OXYGEN SENSOR PROTEIN DOSP"/>
    <property type="match status" value="1"/>
</dbReference>
<dbReference type="Gene3D" id="3.30.70.270">
    <property type="match status" value="1"/>
</dbReference>
<evidence type="ECO:0000256" key="1">
    <source>
        <dbReference type="SAM" id="Phobius"/>
    </source>
</evidence>
<evidence type="ECO:0000313" key="4">
    <source>
        <dbReference type="EMBL" id="QDE32726.1"/>
    </source>
</evidence>
<feature type="transmembrane region" description="Helical" evidence="1">
    <location>
        <begin position="98"/>
        <end position="116"/>
    </location>
</feature>
<dbReference type="NCBIfam" id="TIGR00254">
    <property type="entry name" value="GGDEF"/>
    <property type="match status" value="1"/>
</dbReference>
<dbReference type="InterPro" id="IPR000160">
    <property type="entry name" value="GGDEF_dom"/>
</dbReference>
<dbReference type="SUPFAM" id="SSF141868">
    <property type="entry name" value="EAL domain-like"/>
    <property type="match status" value="1"/>
</dbReference>
<evidence type="ECO:0000259" key="2">
    <source>
        <dbReference type="PROSITE" id="PS50883"/>
    </source>
</evidence>
<dbReference type="Pfam" id="PF00563">
    <property type="entry name" value="EAL"/>
    <property type="match status" value="1"/>
</dbReference>